<keyword evidence="4 5" id="KW-0472">Membrane</keyword>
<reference evidence="8" key="1">
    <citation type="submission" date="2016-11" db="EMBL/GenBank/DDBJ databases">
        <authorList>
            <person name="Varghese N."/>
            <person name="Submissions S."/>
        </authorList>
    </citation>
    <scope>NUCLEOTIDE SEQUENCE [LARGE SCALE GENOMIC DNA]</scope>
    <source>
        <strain evidence="8">DSM 12395</strain>
    </source>
</reference>
<feature type="transmembrane region" description="Helical" evidence="5">
    <location>
        <begin position="49"/>
        <end position="70"/>
    </location>
</feature>
<feature type="transmembrane region" description="Helical" evidence="5">
    <location>
        <begin position="217"/>
        <end position="237"/>
    </location>
</feature>
<evidence type="ECO:0000256" key="2">
    <source>
        <dbReference type="ARBA" id="ARBA00022692"/>
    </source>
</evidence>
<sequence>MNGILAVLWREYLYFKKRIWSITGSSLVAPLLYLTAFGWGLGRAVNMAGVAYIDFIVPGILALSTMNASFNAVSTPLSIARLYDKTLEEYLVSPITLYSFAAGKILAGALRGMYVGLLLLAVAFVLGANCKLSGLFLLLAFLNCLVFASLGYLVALKIQSHPDMTRFNSFVITPMIFLCGTFFAPEHTPAPLQLLIKALPLTPASQGLRSLALGQELSWYAPALQLLYLVVFIVWGLRASHKVE</sequence>
<feature type="transmembrane region" description="Helical" evidence="5">
    <location>
        <begin position="20"/>
        <end position="42"/>
    </location>
</feature>
<dbReference type="InterPro" id="IPR013525">
    <property type="entry name" value="ABC2_TM"/>
</dbReference>
<dbReference type="RefSeq" id="WP_073235179.1">
    <property type="nucleotide sequence ID" value="NZ_FQUY01000002.1"/>
</dbReference>
<evidence type="ECO:0000256" key="3">
    <source>
        <dbReference type="ARBA" id="ARBA00022989"/>
    </source>
</evidence>
<dbReference type="Pfam" id="PF01061">
    <property type="entry name" value="ABC2_membrane"/>
    <property type="match status" value="1"/>
</dbReference>
<evidence type="ECO:0000256" key="1">
    <source>
        <dbReference type="ARBA" id="ARBA00004141"/>
    </source>
</evidence>
<dbReference type="AlphaFoldDB" id="A0A1M4TVN6"/>
<comment type="similarity">
    <text evidence="5">Belongs to the ABC-2 integral membrane protein family.</text>
</comment>
<dbReference type="Proteomes" id="UP000184148">
    <property type="component" value="Unassembled WGS sequence"/>
</dbReference>
<dbReference type="PANTHER" id="PTHR43332">
    <property type="entry name" value="INNER MEMBRANE TRANSPORT PERMEASE YADH-RELATED"/>
    <property type="match status" value="1"/>
</dbReference>
<keyword evidence="2 5" id="KW-0812">Transmembrane</keyword>
<dbReference type="InterPro" id="IPR052522">
    <property type="entry name" value="ABC-2_transport_permease"/>
</dbReference>
<keyword evidence="5" id="KW-1003">Cell membrane</keyword>
<dbReference type="EMBL" id="FQUY01000002">
    <property type="protein sequence ID" value="SHE48367.1"/>
    <property type="molecule type" value="Genomic_DNA"/>
</dbReference>
<dbReference type="PROSITE" id="PS51012">
    <property type="entry name" value="ABC_TM2"/>
    <property type="match status" value="1"/>
</dbReference>
<keyword evidence="8" id="KW-1185">Reference proteome</keyword>
<dbReference type="PANTHER" id="PTHR43332:SF2">
    <property type="entry name" value="INNER MEMBRANE TRANSPORT PERMEASE YADH"/>
    <property type="match status" value="1"/>
</dbReference>
<dbReference type="GO" id="GO:0043190">
    <property type="term" value="C:ATP-binding cassette (ABC) transporter complex"/>
    <property type="evidence" value="ECO:0007669"/>
    <property type="project" value="InterPro"/>
</dbReference>
<dbReference type="GO" id="GO:0140359">
    <property type="term" value="F:ABC-type transporter activity"/>
    <property type="evidence" value="ECO:0007669"/>
    <property type="project" value="InterPro"/>
</dbReference>
<feature type="transmembrane region" description="Helical" evidence="5">
    <location>
        <begin position="112"/>
        <end position="129"/>
    </location>
</feature>
<proteinExistence type="inferred from homology"/>
<protein>
    <recommendedName>
        <fullName evidence="5">Transport permease protein</fullName>
    </recommendedName>
</protein>
<organism evidence="7 8">
    <name type="scientific">Desulforamulus putei DSM 12395</name>
    <dbReference type="NCBI Taxonomy" id="1121429"/>
    <lineage>
        <taxon>Bacteria</taxon>
        <taxon>Bacillati</taxon>
        <taxon>Bacillota</taxon>
        <taxon>Clostridia</taxon>
        <taxon>Eubacteriales</taxon>
        <taxon>Peptococcaceae</taxon>
        <taxon>Desulforamulus</taxon>
    </lineage>
</organism>
<feature type="transmembrane region" description="Helical" evidence="5">
    <location>
        <begin position="167"/>
        <end position="185"/>
    </location>
</feature>
<evidence type="ECO:0000313" key="7">
    <source>
        <dbReference type="EMBL" id="SHE48367.1"/>
    </source>
</evidence>
<comment type="subcellular location">
    <subcellularLocation>
        <location evidence="5">Cell membrane</location>
        <topology evidence="5">Multi-pass membrane protein</topology>
    </subcellularLocation>
    <subcellularLocation>
        <location evidence="1">Membrane</location>
        <topology evidence="1">Multi-pass membrane protein</topology>
    </subcellularLocation>
</comment>
<evidence type="ECO:0000259" key="6">
    <source>
        <dbReference type="PROSITE" id="PS51012"/>
    </source>
</evidence>
<keyword evidence="3 5" id="KW-1133">Transmembrane helix</keyword>
<dbReference type="InterPro" id="IPR047817">
    <property type="entry name" value="ABC2_TM_bact-type"/>
</dbReference>
<evidence type="ECO:0000256" key="5">
    <source>
        <dbReference type="RuleBase" id="RU361157"/>
    </source>
</evidence>
<keyword evidence="5" id="KW-0813">Transport</keyword>
<accession>A0A1M4TVN6</accession>
<evidence type="ECO:0000256" key="4">
    <source>
        <dbReference type="ARBA" id="ARBA00023136"/>
    </source>
</evidence>
<feature type="domain" description="ABC transmembrane type-2" evidence="6">
    <location>
        <begin position="21"/>
        <end position="243"/>
    </location>
</feature>
<evidence type="ECO:0000313" key="8">
    <source>
        <dbReference type="Proteomes" id="UP000184148"/>
    </source>
</evidence>
<name>A0A1M4TVN6_9FIRM</name>
<dbReference type="PRINTS" id="PR00164">
    <property type="entry name" value="ABC2TRNSPORT"/>
</dbReference>
<dbReference type="InterPro" id="IPR000412">
    <property type="entry name" value="ABC_2_transport"/>
</dbReference>
<dbReference type="PIRSF" id="PIRSF006648">
    <property type="entry name" value="DrrB"/>
    <property type="match status" value="1"/>
</dbReference>
<dbReference type="OrthoDB" id="111284at2"/>
<gene>
    <name evidence="7" type="ORF">SAMN02745133_00479</name>
</gene>
<feature type="transmembrane region" description="Helical" evidence="5">
    <location>
        <begin position="135"/>
        <end position="155"/>
    </location>
</feature>
<dbReference type="STRING" id="1121429.SAMN02745133_00479"/>